<evidence type="ECO:0000256" key="9">
    <source>
        <dbReference type="ARBA" id="ARBA00023004"/>
    </source>
</evidence>
<dbReference type="SFLD" id="SFLDS00029">
    <property type="entry name" value="Radical_SAM"/>
    <property type="match status" value="1"/>
</dbReference>
<dbReference type="GO" id="GO:0004748">
    <property type="term" value="F:ribonucleoside-diphosphate reductase activity, thioredoxin disulfide as acceptor"/>
    <property type="evidence" value="ECO:0007669"/>
    <property type="project" value="TreeGrafter"/>
</dbReference>
<reference evidence="13 14" key="1">
    <citation type="submission" date="2016-10" db="EMBL/GenBank/DDBJ databases">
        <authorList>
            <person name="de Groot N.N."/>
        </authorList>
    </citation>
    <scope>NUCLEOTIDE SEQUENCE [LARGE SCALE GENOMIC DNA]</scope>
    <source>
        <strain evidence="13 14">CGMCC 1.5058</strain>
    </source>
</reference>
<proteinExistence type="inferred from homology"/>
<evidence type="ECO:0000256" key="4">
    <source>
        <dbReference type="ARBA" id="ARBA00014281"/>
    </source>
</evidence>
<dbReference type="Gene3D" id="3.20.20.70">
    <property type="entry name" value="Aldolase class I"/>
    <property type="match status" value="1"/>
</dbReference>
<dbReference type="PROSITE" id="PS01087">
    <property type="entry name" value="RADICAL_ACTIVATING"/>
    <property type="match status" value="1"/>
</dbReference>
<dbReference type="GO" id="GO:0046872">
    <property type="term" value="F:metal ion binding"/>
    <property type="evidence" value="ECO:0007669"/>
    <property type="project" value="UniProtKB-KW"/>
</dbReference>
<dbReference type="CDD" id="cd01335">
    <property type="entry name" value="Radical_SAM"/>
    <property type="match status" value="1"/>
</dbReference>
<evidence type="ECO:0000313" key="13">
    <source>
        <dbReference type="EMBL" id="SDI00461.1"/>
    </source>
</evidence>
<dbReference type="InterPro" id="IPR012837">
    <property type="entry name" value="NrdG"/>
</dbReference>
<evidence type="ECO:0000256" key="3">
    <source>
        <dbReference type="ARBA" id="ARBA00009777"/>
    </source>
</evidence>
<accession>A0A1G8H1Q3</accession>
<evidence type="ECO:0000256" key="1">
    <source>
        <dbReference type="ARBA" id="ARBA00001966"/>
    </source>
</evidence>
<dbReference type="RefSeq" id="WP_051651438.1">
    <property type="nucleotide sequence ID" value="NZ_DAMANS010000045.1"/>
</dbReference>
<dbReference type="SFLD" id="SFLDG01066">
    <property type="entry name" value="organic_radical-activating_enz"/>
    <property type="match status" value="1"/>
</dbReference>
<dbReference type="InterPro" id="IPR013785">
    <property type="entry name" value="Aldolase_TIM"/>
</dbReference>
<comment type="cofactor">
    <cofactor evidence="1">
        <name>[4Fe-4S] cluster</name>
        <dbReference type="ChEBI" id="CHEBI:49883"/>
    </cofactor>
</comment>
<evidence type="ECO:0000256" key="7">
    <source>
        <dbReference type="ARBA" id="ARBA00022723"/>
    </source>
</evidence>
<comment type="catalytic activity">
    <reaction evidence="11">
        <text>glycyl-[protein] + reduced [flavodoxin] + S-adenosyl-L-methionine = glycin-2-yl radical-[protein] + semiquinone [flavodoxin] + 5'-deoxyadenosine + L-methionine + H(+)</text>
        <dbReference type="Rhea" id="RHEA:61976"/>
        <dbReference type="Rhea" id="RHEA-COMP:10622"/>
        <dbReference type="Rhea" id="RHEA-COMP:14480"/>
        <dbReference type="Rhea" id="RHEA-COMP:15993"/>
        <dbReference type="Rhea" id="RHEA-COMP:15994"/>
        <dbReference type="ChEBI" id="CHEBI:15378"/>
        <dbReference type="ChEBI" id="CHEBI:17319"/>
        <dbReference type="ChEBI" id="CHEBI:29947"/>
        <dbReference type="ChEBI" id="CHEBI:32722"/>
        <dbReference type="ChEBI" id="CHEBI:57618"/>
        <dbReference type="ChEBI" id="CHEBI:57844"/>
        <dbReference type="ChEBI" id="CHEBI:59789"/>
        <dbReference type="ChEBI" id="CHEBI:140311"/>
    </reaction>
</comment>
<dbReference type="Pfam" id="PF13353">
    <property type="entry name" value="Fer4_12"/>
    <property type="match status" value="1"/>
</dbReference>
<dbReference type="PANTHER" id="PTHR30352">
    <property type="entry name" value="PYRUVATE FORMATE-LYASE-ACTIVATING ENZYME"/>
    <property type="match status" value="1"/>
</dbReference>
<keyword evidence="6" id="KW-0949">S-adenosyl-L-methionine</keyword>
<comment type="similarity">
    <text evidence="3 12">Belongs to the organic radical-activating enzymes family.</text>
</comment>
<dbReference type="Proteomes" id="UP000183255">
    <property type="component" value="Unassembled WGS sequence"/>
</dbReference>
<sequence length="182" mass="19826">MSDGLSKKHRMDSAPDEVKIRISGIIEESIVDGPGLRFVVFTQGCVHNCNGCHNPETHSLEGGYLMGVSEIVKAYKKSGASGITISGGEPFLQGEVLAFLGEEIHKLGGNVITYTGYKHEELKKLQMENLSVMKLLHETDLLIDGPFILDARTLDKPFVGSANQKIISLSKNGDSLLHLIHI</sequence>
<dbReference type="InterPro" id="IPR001989">
    <property type="entry name" value="Radical_activat_CS"/>
</dbReference>
<dbReference type="GO" id="GO:0051539">
    <property type="term" value="F:4 iron, 4 sulfur cluster binding"/>
    <property type="evidence" value="ECO:0007669"/>
    <property type="project" value="UniProtKB-KW"/>
</dbReference>
<dbReference type="SFLD" id="SFLDG01063">
    <property type="entry name" value="activating_enzymes__group_1"/>
    <property type="match status" value="1"/>
</dbReference>
<comment type="function">
    <text evidence="2 12">Activation of anaerobic ribonucleoside-triphosphate reductase under anaerobic conditions by generation of an organic free radical, using S-adenosylmethionine and reduced flavodoxin as cosubstrates to produce 5'-deoxy-adenosine.</text>
</comment>
<evidence type="ECO:0000313" key="14">
    <source>
        <dbReference type="Proteomes" id="UP000183255"/>
    </source>
</evidence>
<keyword evidence="5" id="KW-0004">4Fe-4S</keyword>
<dbReference type="EMBL" id="FNDZ01000001">
    <property type="protein sequence ID" value="SDI00461.1"/>
    <property type="molecule type" value="Genomic_DNA"/>
</dbReference>
<gene>
    <name evidence="13" type="ORF">SAMN05421804_101439</name>
</gene>
<evidence type="ECO:0000256" key="11">
    <source>
        <dbReference type="ARBA" id="ARBA00047365"/>
    </source>
</evidence>
<organism evidence="13 14">
    <name type="scientific">Proteiniclasticum ruminis</name>
    <dbReference type="NCBI Taxonomy" id="398199"/>
    <lineage>
        <taxon>Bacteria</taxon>
        <taxon>Bacillati</taxon>
        <taxon>Bacillota</taxon>
        <taxon>Clostridia</taxon>
        <taxon>Eubacteriales</taxon>
        <taxon>Clostridiaceae</taxon>
        <taxon>Proteiniclasticum</taxon>
    </lineage>
</organism>
<evidence type="ECO:0000256" key="8">
    <source>
        <dbReference type="ARBA" id="ARBA00023002"/>
    </source>
</evidence>
<dbReference type="SFLD" id="SFLDF00299">
    <property type="entry name" value="anaerobic_ribonucleoside-triph"/>
    <property type="match status" value="1"/>
</dbReference>
<evidence type="ECO:0000256" key="10">
    <source>
        <dbReference type="ARBA" id="ARBA00023014"/>
    </source>
</evidence>
<evidence type="ECO:0000256" key="12">
    <source>
        <dbReference type="PIRNR" id="PIRNR000368"/>
    </source>
</evidence>
<dbReference type="PANTHER" id="PTHR30352:SF2">
    <property type="entry name" value="ANAEROBIC RIBONUCLEOSIDE-TRIPHOSPHATE REDUCTASE-ACTIVATING PROTEIN"/>
    <property type="match status" value="1"/>
</dbReference>
<keyword evidence="10" id="KW-0411">Iron-sulfur</keyword>
<name>A0A1G8H1Q3_9CLOT</name>
<dbReference type="EC" id="1.97.1.-" evidence="12"/>
<dbReference type="InterPro" id="IPR034457">
    <property type="entry name" value="Organic_radical-activating"/>
</dbReference>
<evidence type="ECO:0000256" key="2">
    <source>
        <dbReference type="ARBA" id="ARBA00003852"/>
    </source>
</evidence>
<keyword evidence="8 12" id="KW-0560">Oxidoreductase</keyword>
<evidence type="ECO:0000256" key="6">
    <source>
        <dbReference type="ARBA" id="ARBA00022691"/>
    </source>
</evidence>
<dbReference type="PIRSF" id="PIRSF000368">
    <property type="entry name" value="NrdG"/>
    <property type="match status" value="1"/>
</dbReference>
<evidence type="ECO:0000256" key="5">
    <source>
        <dbReference type="ARBA" id="ARBA00022485"/>
    </source>
</evidence>
<keyword evidence="9" id="KW-0408">Iron</keyword>
<dbReference type="InterPro" id="IPR058240">
    <property type="entry name" value="rSAM_sf"/>
</dbReference>
<protein>
    <recommendedName>
        <fullName evidence="4 12">Anaerobic ribonucleoside-triphosphate reductase-activating protein</fullName>
        <ecNumber evidence="12">1.97.1.-</ecNumber>
    </recommendedName>
</protein>
<dbReference type="SUPFAM" id="SSF102114">
    <property type="entry name" value="Radical SAM enzymes"/>
    <property type="match status" value="1"/>
</dbReference>
<dbReference type="InterPro" id="IPR007197">
    <property type="entry name" value="rSAM"/>
</dbReference>
<dbReference type="GO" id="GO:0043365">
    <property type="term" value="F:[formate-C-acetyltransferase]-activating enzyme activity"/>
    <property type="evidence" value="ECO:0007669"/>
    <property type="project" value="InterPro"/>
</dbReference>
<dbReference type="AlphaFoldDB" id="A0A1G8H1Q3"/>
<keyword evidence="7" id="KW-0479">Metal-binding</keyword>